<evidence type="ECO:0000313" key="1">
    <source>
        <dbReference type="EMBL" id="KUM48105.1"/>
    </source>
</evidence>
<dbReference type="EMBL" id="LKAM01000006">
    <property type="protein sequence ID" value="KUM48105.1"/>
    <property type="molecule type" value="Genomic_DNA"/>
</dbReference>
<dbReference type="AlphaFoldDB" id="A0A101LZE8"/>
<comment type="caution">
    <text evidence="1">The sequence shown here is derived from an EMBL/GenBank/DDBJ whole genome shotgun (WGS) entry which is preliminary data.</text>
</comment>
<proteinExistence type="predicted"/>
<sequence>MLVAQTLMDQQNIEPLLVVFNQRVRLVPLNQWVILSWTFEQARML</sequence>
<name>A0A101LZE8_PICGL</name>
<reference evidence="1" key="1">
    <citation type="journal article" date="2015" name="Genome Biol. Evol.">
        <title>Organellar Genomes of White Spruce (Picea glauca): Assembly and Annotation.</title>
        <authorList>
            <person name="Jackman S.D."/>
            <person name="Warren R.L."/>
            <person name="Gibb E.A."/>
            <person name="Vandervalk B.P."/>
            <person name="Mohamadi H."/>
            <person name="Chu J."/>
            <person name="Raymond A."/>
            <person name="Pleasance S."/>
            <person name="Coope R."/>
            <person name="Wildung M.R."/>
            <person name="Ritland C.E."/>
            <person name="Bousquet J."/>
            <person name="Jones S.J."/>
            <person name="Bohlmann J."/>
            <person name="Birol I."/>
        </authorList>
    </citation>
    <scope>NUCLEOTIDE SEQUENCE [LARGE SCALE GENOMIC DNA]</scope>
    <source>
        <tissue evidence="1">Flushing bud</tissue>
    </source>
</reference>
<gene>
    <name evidence="1" type="ORF">ABT39_MTgene5101</name>
</gene>
<geneLocation type="mitochondrion" evidence="1"/>
<protein>
    <submittedName>
        <fullName evidence="1">Uncharacterized protein</fullName>
    </submittedName>
</protein>
<accession>A0A101LZE8</accession>
<organism evidence="1">
    <name type="scientific">Picea glauca</name>
    <name type="common">White spruce</name>
    <name type="synonym">Pinus glauca</name>
    <dbReference type="NCBI Taxonomy" id="3330"/>
    <lineage>
        <taxon>Eukaryota</taxon>
        <taxon>Viridiplantae</taxon>
        <taxon>Streptophyta</taxon>
        <taxon>Embryophyta</taxon>
        <taxon>Tracheophyta</taxon>
        <taxon>Spermatophyta</taxon>
        <taxon>Pinopsida</taxon>
        <taxon>Pinidae</taxon>
        <taxon>Conifers I</taxon>
        <taxon>Pinales</taxon>
        <taxon>Pinaceae</taxon>
        <taxon>Picea</taxon>
    </lineage>
</organism>
<keyword evidence="1" id="KW-0496">Mitochondrion</keyword>